<dbReference type="OrthoDB" id="5838802at2"/>
<keyword evidence="2" id="KW-0732">Signal</keyword>
<proteinExistence type="predicted"/>
<dbReference type="Proteomes" id="UP000031977">
    <property type="component" value="Unassembled WGS sequence"/>
</dbReference>
<evidence type="ECO:0000256" key="2">
    <source>
        <dbReference type="SAM" id="SignalP"/>
    </source>
</evidence>
<evidence type="ECO:0008006" key="5">
    <source>
        <dbReference type="Google" id="ProtNLM"/>
    </source>
</evidence>
<accession>A0A0C3HU39</accession>
<dbReference type="STRING" id="50718.SU60_06460"/>
<dbReference type="EMBL" id="JXOK01000015">
    <property type="protein sequence ID" value="KIN11701.1"/>
    <property type="molecule type" value="Genomic_DNA"/>
</dbReference>
<feature type="compositionally biased region" description="Low complexity" evidence="1">
    <location>
        <begin position="27"/>
        <end position="38"/>
    </location>
</feature>
<evidence type="ECO:0000313" key="3">
    <source>
        <dbReference type="EMBL" id="KIN11701.1"/>
    </source>
</evidence>
<dbReference type="PROSITE" id="PS51257">
    <property type="entry name" value="PROKAR_LIPOPROTEIN"/>
    <property type="match status" value="1"/>
</dbReference>
<feature type="region of interest" description="Disordered" evidence="1">
    <location>
        <begin position="21"/>
        <end position="48"/>
    </location>
</feature>
<feature type="signal peptide" evidence="2">
    <location>
        <begin position="1"/>
        <end position="23"/>
    </location>
</feature>
<dbReference type="AlphaFoldDB" id="A0A0C3HU39"/>
<sequence length="524" mass="56848">MLRRTALAAALLSVLAGCGGSSGGTGTTSNGNGSESNNQDNSTETTTVAKREWQKEVLLSSPTRDATLPVIQLQNENGSAVLYSAWVEEANNGKPDELYASVAPIEDYANGNVPNKVKISADIGEILRSDWQPFIVDENHYKSSVQMSLSNHGNAYITWVQRDNSNNQKLNVSYYDATTQEWSPPLEVDHVLMTDAAATNEESRVKITDNTLFTDPSGQSIVIWQTPIFGFDTNALAIAWLSNDGTKANIIATTELSRNIKTNSDGEVKSAISIHSVETSPGVLEILSIEKGADDENDVLAKHTVKLGPFNTPVVERSVIDDDGVKSGLASINTNLTSYALWSESRGSGSSDLIGVTWRSDNNGYSPISGIPNISADAGQASLTSTNGDVHAVWRQRDNVVGNTIRTEKLMFATLEQSIASNVTELNSNGAIYPRLFSGNDDKLYTTWNGEYFHIKEAYIESGDIHWQETYRPSCDPTTAIDDLLCGLGVRERYSAMVDGDYGAMSWLKDVNGTKSVFISISTN</sequence>
<reference evidence="3 4" key="1">
    <citation type="submission" date="2015-01" db="EMBL/GenBank/DDBJ databases">
        <title>Draft genome of Vibrio mytili type strain CAIM 528.</title>
        <authorList>
            <person name="Gonzalez-Castillo A."/>
            <person name="Gomez-Gil B."/>
            <person name="Enciso-Ibarra J."/>
        </authorList>
    </citation>
    <scope>NUCLEOTIDE SEQUENCE [LARGE SCALE GENOMIC DNA]</scope>
    <source>
        <strain evidence="3 4">CAIM 528</strain>
    </source>
</reference>
<comment type="caution">
    <text evidence="3">The sequence shown here is derived from an EMBL/GenBank/DDBJ whole genome shotgun (WGS) entry which is preliminary data.</text>
</comment>
<feature type="compositionally biased region" description="Polar residues" evidence="1">
    <location>
        <begin position="39"/>
        <end position="48"/>
    </location>
</feature>
<organism evidence="3 4">
    <name type="scientific">Vibrio mytili</name>
    <dbReference type="NCBI Taxonomy" id="50718"/>
    <lineage>
        <taxon>Bacteria</taxon>
        <taxon>Pseudomonadati</taxon>
        <taxon>Pseudomonadota</taxon>
        <taxon>Gammaproteobacteria</taxon>
        <taxon>Vibrionales</taxon>
        <taxon>Vibrionaceae</taxon>
        <taxon>Vibrio</taxon>
    </lineage>
</organism>
<dbReference type="RefSeq" id="WP_041154786.1">
    <property type="nucleotide sequence ID" value="NZ_CBCRVP010000007.1"/>
</dbReference>
<evidence type="ECO:0000313" key="4">
    <source>
        <dbReference type="Proteomes" id="UP000031977"/>
    </source>
</evidence>
<feature type="chain" id="PRO_5002178611" description="Lipoprotein" evidence="2">
    <location>
        <begin position="24"/>
        <end position="524"/>
    </location>
</feature>
<evidence type="ECO:0000256" key="1">
    <source>
        <dbReference type="SAM" id="MobiDB-lite"/>
    </source>
</evidence>
<protein>
    <recommendedName>
        <fullName evidence="5">Lipoprotein</fullName>
    </recommendedName>
</protein>
<keyword evidence="4" id="KW-1185">Reference proteome</keyword>
<name>A0A0C3HU39_9VIBR</name>
<gene>
    <name evidence="3" type="ORF">SU60_06460</name>
</gene>